<keyword evidence="3" id="KW-1185">Reference proteome</keyword>
<comment type="caution">
    <text evidence="2">The sequence shown here is derived from an EMBL/GenBank/DDBJ whole genome shotgun (WGS) entry which is preliminary data.</text>
</comment>
<dbReference type="RefSeq" id="WP_377188375.1">
    <property type="nucleotide sequence ID" value="NZ_JBHUPD010000003.1"/>
</dbReference>
<reference evidence="3" key="1">
    <citation type="journal article" date="2019" name="Int. J. Syst. Evol. Microbiol.">
        <title>The Global Catalogue of Microorganisms (GCM) 10K type strain sequencing project: providing services to taxonomists for standard genome sequencing and annotation.</title>
        <authorList>
            <consortium name="The Broad Institute Genomics Platform"/>
            <consortium name="The Broad Institute Genome Sequencing Center for Infectious Disease"/>
            <person name="Wu L."/>
            <person name="Ma J."/>
        </authorList>
    </citation>
    <scope>NUCLEOTIDE SEQUENCE [LARGE SCALE GENOMIC DNA]</scope>
    <source>
        <strain evidence="3">KCTC 22437</strain>
    </source>
</reference>
<keyword evidence="1" id="KW-1133">Transmembrane helix</keyword>
<dbReference type="Proteomes" id="UP001597557">
    <property type="component" value="Unassembled WGS sequence"/>
</dbReference>
<evidence type="ECO:0000313" key="3">
    <source>
        <dbReference type="Proteomes" id="UP001597557"/>
    </source>
</evidence>
<keyword evidence="1" id="KW-0472">Membrane</keyword>
<dbReference type="Pfam" id="PF13645">
    <property type="entry name" value="YkuD_2"/>
    <property type="match status" value="1"/>
</dbReference>
<keyword evidence="1" id="KW-0812">Transmembrane</keyword>
<dbReference type="PANTHER" id="PTHR38477:SF1">
    <property type="entry name" value="MUREIN L,D-TRANSPEPTIDASE CATALYTIC DOMAIN FAMILY PROTEIN"/>
    <property type="match status" value="1"/>
</dbReference>
<name>A0ABW5YFZ8_9SPHI</name>
<accession>A0ABW5YFZ8</accession>
<dbReference type="InterPro" id="IPR032676">
    <property type="entry name" value="YkuD_2"/>
</dbReference>
<evidence type="ECO:0000256" key="1">
    <source>
        <dbReference type="SAM" id="Phobius"/>
    </source>
</evidence>
<protein>
    <submittedName>
        <fullName evidence="2">Murein L,D-transpeptidase catalytic domain family protein</fullName>
    </submittedName>
</protein>
<feature type="transmembrane region" description="Helical" evidence="1">
    <location>
        <begin position="6"/>
        <end position="25"/>
    </location>
</feature>
<proteinExistence type="predicted"/>
<sequence length="266" mass="29456">MRKHFWWINCVLIILLMSVISWTPVRTIKNSKNLTVTHNATAKELFNQYVSTVYQTAGLQQSGLNLEVFEKALTGYFNIKAQNNLAQNNSVITVVDFTKSSREKRMWIIDLLNKHLLLNTWVAHGRGSGDEMATSFSDTNESHQSSLGFYLADDVYVGKHGRSLRLDGLDAGFNSNARSRGVVVHAAAYVSEGTIAAMGRLGRSFGCPAVSPMVINQVINTIKGKSVFFINGNSSNYTSKYLNEAVFANFTTPDTTTQAMIESPKL</sequence>
<evidence type="ECO:0000313" key="2">
    <source>
        <dbReference type="EMBL" id="MFD2874192.1"/>
    </source>
</evidence>
<dbReference type="EMBL" id="JBHUPD010000003">
    <property type="protein sequence ID" value="MFD2874192.1"/>
    <property type="molecule type" value="Genomic_DNA"/>
</dbReference>
<dbReference type="PANTHER" id="PTHR38477">
    <property type="entry name" value="HYPOTHETICAL EXPORTED PROTEIN"/>
    <property type="match status" value="1"/>
</dbReference>
<gene>
    <name evidence="2" type="ORF">ACFS5N_17045</name>
</gene>
<organism evidence="2 3">
    <name type="scientific">Mucilaginibacter ximonensis</name>
    <dbReference type="NCBI Taxonomy" id="538021"/>
    <lineage>
        <taxon>Bacteria</taxon>
        <taxon>Pseudomonadati</taxon>
        <taxon>Bacteroidota</taxon>
        <taxon>Sphingobacteriia</taxon>
        <taxon>Sphingobacteriales</taxon>
        <taxon>Sphingobacteriaceae</taxon>
        <taxon>Mucilaginibacter</taxon>
    </lineage>
</organism>